<sequence>MPHEARWQVRIGGKQARGTRRRGIGPSVPSRLDDRPPVVRARPGNLLRQCRQGTLRHLVVGDEGSLADGRIQQAIKTSLGKSHQIKIGSGCTQAPQAGLTLGNGYL</sequence>
<dbReference type="KEGG" id="vg:23462045"/>
<accession>A0A0B5IWQ1</accession>
<evidence type="ECO:0000256" key="1">
    <source>
        <dbReference type="SAM" id="MobiDB-lite"/>
    </source>
</evidence>
<reference evidence="2 3" key="1">
    <citation type="journal article" date="2015" name="Parasitol. Res.">
        <title>Viruses in close associations with free-living amoebae.</title>
        <authorList>
            <person name="Scheid P."/>
        </authorList>
    </citation>
    <scope>NUCLEOTIDE SEQUENCE [LARGE SCALE GENOMIC DNA]</scope>
    <source>
        <strain evidence="2">KlaHel</strain>
    </source>
</reference>
<dbReference type="RefSeq" id="YP_009119363.1">
    <property type="nucleotide sequence ID" value="NC_026440.1"/>
</dbReference>
<evidence type="ECO:0000313" key="2">
    <source>
        <dbReference type="EMBL" id="AJF97128.1"/>
    </source>
</evidence>
<dbReference type="EMBL" id="KP136319">
    <property type="protein sequence ID" value="AJF97128.1"/>
    <property type="molecule type" value="Genomic_DNA"/>
</dbReference>
<dbReference type="GeneID" id="23462045"/>
<organism evidence="2 3">
    <name type="scientific">Pandoravirus inopinatum</name>
    <dbReference type="NCBI Taxonomy" id="1605721"/>
    <lineage>
        <taxon>Viruses</taxon>
        <taxon>Pandoravirus</taxon>
    </lineage>
</organism>
<evidence type="ECO:0000313" key="3">
    <source>
        <dbReference type="Proteomes" id="UP000202511"/>
    </source>
</evidence>
<feature type="region of interest" description="Disordered" evidence="1">
    <location>
        <begin position="1"/>
        <end position="40"/>
    </location>
</feature>
<proteinExistence type="predicted"/>
<dbReference type="Proteomes" id="UP000202511">
    <property type="component" value="Segment"/>
</dbReference>
<protein>
    <submittedName>
        <fullName evidence="2">Uncharacterized protein</fullName>
    </submittedName>
</protein>
<name>A0A0B5IWQ1_9VIRU</name>